<dbReference type="KEGG" id="agh:M3I41_02080"/>
<keyword evidence="2" id="KW-1133">Transmembrane helix</keyword>
<evidence type="ECO:0000256" key="3">
    <source>
        <dbReference type="SAM" id="SignalP"/>
    </source>
</evidence>
<reference evidence="4" key="1">
    <citation type="submission" date="2022-05" db="EMBL/GenBank/DDBJ databases">
        <title>Using nanopore sequencing to obtain complete genomes from saliva samples.</title>
        <authorList>
            <person name="Baker J.L."/>
        </authorList>
    </citation>
    <scope>NUCLEOTIDE SEQUENCE</scope>
    <source>
        <strain evidence="4">JCVI-JB-Ag32</strain>
    </source>
</reference>
<feature type="region of interest" description="Disordered" evidence="1">
    <location>
        <begin position="185"/>
        <end position="225"/>
    </location>
</feature>
<name>A0A9E7AGB7_9ACTO</name>
<organism evidence="4 5">
    <name type="scientific">Actinomyces graevenitzii</name>
    <dbReference type="NCBI Taxonomy" id="55565"/>
    <lineage>
        <taxon>Bacteria</taxon>
        <taxon>Bacillati</taxon>
        <taxon>Actinomycetota</taxon>
        <taxon>Actinomycetes</taxon>
        <taxon>Actinomycetales</taxon>
        <taxon>Actinomycetaceae</taxon>
        <taxon>Actinomyces</taxon>
    </lineage>
</organism>
<evidence type="ECO:0000256" key="2">
    <source>
        <dbReference type="SAM" id="Phobius"/>
    </source>
</evidence>
<evidence type="ECO:0000313" key="5">
    <source>
        <dbReference type="Proteomes" id="UP000830236"/>
    </source>
</evidence>
<protein>
    <submittedName>
        <fullName evidence="4">Uncharacterized protein</fullName>
    </submittedName>
</protein>
<dbReference type="AlphaFoldDB" id="A0A9E7AGB7"/>
<feature type="transmembrane region" description="Helical" evidence="2">
    <location>
        <begin position="230"/>
        <end position="252"/>
    </location>
</feature>
<dbReference type="EMBL" id="CP097095">
    <property type="protein sequence ID" value="UQF80091.1"/>
    <property type="molecule type" value="Genomic_DNA"/>
</dbReference>
<keyword evidence="2" id="KW-0812">Transmembrane</keyword>
<proteinExistence type="predicted"/>
<feature type="compositionally biased region" description="Low complexity" evidence="1">
    <location>
        <begin position="320"/>
        <end position="336"/>
    </location>
</feature>
<feature type="signal peptide" evidence="3">
    <location>
        <begin position="1"/>
        <end position="26"/>
    </location>
</feature>
<gene>
    <name evidence="4" type="ORF">M3I41_02080</name>
</gene>
<evidence type="ECO:0000313" key="4">
    <source>
        <dbReference type="EMBL" id="UQF80091.1"/>
    </source>
</evidence>
<dbReference type="Proteomes" id="UP000830236">
    <property type="component" value="Chromosome"/>
</dbReference>
<evidence type="ECO:0000256" key="1">
    <source>
        <dbReference type="SAM" id="MobiDB-lite"/>
    </source>
</evidence>
<keyword evidence="3" id="KW-0732">Signal</keyword>
<feature type="compositionally biased region" description="Low complexity" evidence="1">
    <location>
        <begin position="185"/>
        <end position="221"/>
    </location>
</feature>
<keyword evidence="2" id="KW-0472">Membrane</keyword>
<feature type="region of interest" description="Disordered" evidence="1">
    <location>
        <begin position="280"/>
        <end position="336"/>
    </location>
</feature>
<sequence length="336" mass="34676">MRRKLTALMALLMLAGAGMIAPTATAQEYEGSYVTQLSSDGTITEFIAVMGVTEESCQSTKYKPVYDAKRNACLLGLSFKGERITKAFTLKLTSNGGTSYSFEFSTLSVSDYEALASDVYRGDTIKITKITLSLPVGSVITNGKGNATKLDNTDTDAYRWTEYSPLMSVTGTTTLDASVAGYLTASTSSPTPTPSATTESSTPTPATSAMPTQSTSATAPAKDSGSNTGLYVGITIAAVVIAAIAIAAVVIINKKKQAATANYGPYPGVVAPGMSTPMVPSMPDTTAPGAFNPPAYPGANQAAGSQYQNGTGTPQPPYQPGQGQPPYGSGPNYPQA</sequence>
<feature type="chain" id="PRO_5038768817" evidence="3">
    <location>
        <begin position="27"/>
        <end position="336"/>
    </location>
</feature>
<accession>A0A9E7AGB7</accession>